<dbReference type="Pfam" id="PF04453">
    <property type="entry name" value="LptD"/>
    <property type="match status" value="1"/>
</dbReference>
<organism evidence="3 4">
    <name type="scientific">Paracoccus maritimus</name>
    <dbReference type="NCBI Taxonomy" id="2933292"/>
    <lineage>
        <taxon>Bacteria</taxon>
        <taxon>Pseudomonadati</taxon>
        <taxon>Pseudomonadota</taxon>
        <taxon>Alphaproteobacteria</taxon>
        <taxon>Rhodobacterales</taxon>
        <taxon>Paracoccaceae</taxon>
        <taxon>Paracoccus</taxon>
    </lineage>
</organism>
<dbReference type="PANTHER" id="PTHR30189:SF1">
    <property type="entry name" value="LPS-ASSEMBLY PROTEIN LPTD"/>
    <property type="match status" value="1"/>
</dbReference>
<reference evidence="3 4" key="1">
    <citation type="submission" date="2022-04" db="EMBL/GenBank/DDBJ databases">
        <title>Paracoccus sp. YLB-12 draft genome sequence.</title>
        <authorList>
            <person name="Yu L."/>
        </authorList>
    </citation>
    <scope>NUCLEOTIDE SEQUENCE [LARGE SCALE GENOMIC DNA]</scope>
    <source>
        <strain evidence="3 4">YLB-12</strain>
    </source>
</reference>
<dbReference type="HAMAP" id="MF_01411">
    <property type="entry name" value="LPS_assembly_LptD"/>
    <property type="match status" value="1"/>
</dbReference>
<name>A0ABT2K5S8_9RHOB</name>
<dbReference type="InterPro" id="IPR020889">
    <property type="entry name" value="LipoPS_assembly_LptD"/>
</dbReference>
<protein>
    <recommendedName>
        <fullName evidence="1">LPS-assembly protein LptD</fullName>
    </recommendedName>
</protein>
<comment type="subunit">
    <text evidence="1">Component of the lipopolysaccharide transport and assembly complex.</text>
</comment>
<comment type="subcellular location">
    <subcellularLocation>
        <location evidence="1">Cell outer membrane</location>
    </subcellularLocation>
</comment>
<accession>A0ABT2K5S8</accession>
<dbReference type="InterPro" id="IPR007543">
    <property type="entry name" value="LptD_C"/>
</dbReference>
<comment type="similarity">
    <text evidence="1">Belongs to the LptD family.</text>
</comment>
<keyword evidence="1" id="KW-0998">Cell outer membrane</keyword>
<proteinExistence type="inferred from homology"/>
<comment type="caution">
    <text evidence="1">Lacks conserved residue(s) required for the propagation of feature annotation.</text>
</comment>
<keyword evidence="4" id="KW-1185">Reference proteome</keyword>
<dbReference type="EMBL" id="JANAVZ010000001">
    <property type="protein sequence ID" value="MCT4331618.1"/>
    <property type="molecule type" value="Genomic_DNA"/>
</dbReference>
<keyword evidence="1" id="KW-0732">Signal</keyword>
<evidence type="ECO:0000313" key="4">
    <source>
        <dbReference type="Proteomes" id="UP001320702"/>
    </source>
</evidence>
<dbReference type="PANTHER" id="PTHR30189">
    <property type="entry name" value="LPS-ASSEMBLY PROTEIN"/>
    <property type="match status" value="1"/>
</dbReference>
<feature type="domain" description="LptD C-terminal" evidence="2">
    <location>
        <begin position="367"/>
        <end position="728"/>
    </location>
</feature>
<evidence type="ECO:0000313" key="3">
    <source>
        <dbReference type="EMBL" id="MCT4331618.1"/>
    </source>
</evidence>
<dbReference type="InterPro" id="IPR050218">
    <property type="entry name" value="LptD"/>
</dbReference>
<keyword evidence="1" id="KW-0472">Membrane</keyword>
<sequence>MKRSRPIAPWARKTGGCLAGWAAATALMAGVGVLPALAQETLFGNDGDAMIGPQMPGAPLATGTGQAALAPQARPLGFGIISDRTPAAARLEAVEPDADVTLPDRAAPGDRSDAATVLADTMVLQGDRTLIAAGGVVVWYQGARLVASRLIVDGASGDLTIEGPVHLSRPGARNPDDEAVLIADSAQLDRELQDGIIRGARLVIARELQLAATELTRTGNGRMTRLTHVVASSCQVCATNPTPLWEIRARSITHDAETRLLTFDHPQMRAFGVPVAAVPFTITAPDPTVERKSGFLRPEIRTTSGLGFGVKLPYFQTLGDHADLTLTPYVSVNRTRTLEARYRQAWRNAVTEWNGAISRDDIEPGDTRGYLFGNALVDLPRDYRLGLQLQLASDRGYLLDYDITDADRLWSGVTLERVTRDKLFFGRVGNYRSLRDDEDNDTSPAQVADALWQRRFTPRLIGGEGLMEWSIHAHRRPSDADIVGRDVARGSVGLDWRRTEILPGGLVGAALAGLDADLYRIAQDDRFDDVESRVDPMVGVELRWPLAGSSGGATHLVEPVAQILWSPSGQDDDIPNEDSRLIEFDEGNLFSDNRFPGYDVRETGLRANIGVGWTRIDPAGWSLGLTGGRVLRARDDDAFADASPLGGRRSDWLLAANYDSGTGLAIANRALFDDSFNVSRNELRVGWLRPDLQLSAGHLWINSDENESRDLDISELTANVGWQIAEGWWGNAETRYDFQADRAQKAALEVTYRNECITLEMGLSRRFTDSDSVRPETSFDLSVRLGGFGSQKDGPGTVARRSCMR</sequence>
<dbReference type="Proteomes" id="UP001320702">
    <property type="component" value="Unassembled WGS sequence"/>
</dbReference>
<comment type="caution">
    <text evidence="3">The sequence shown here is derived from an EMBL/GenBank/DDBJ whole genome shotgun (WGS) entry which is preliminary data.</text>
</comment>
<gene>
    <name evidence="1 3" type="primary">lptD</name>
    <name evidence="3" type="ORF">MU516_01900</name>
</gene>
<comment type="function">
    <text evidence="1">Involved in the assembly of lipopolysaccharide (LPS) at the surface of the outer membrane.</text>
</comment>
<evidence type="ECO:0000256" key="1">
    <source>
        <dbReference type="HAMAP-Rule" id="MF_01411"/>
    </source>
</evidence>
<evidence type="ECO:0000259" key="2">
    <source>
        <dbReference type="Pfam" id="PF04453"/>
    </source>
</evidence>
<dbReference type="RefSeq" id="WP_260275503.1">
    <property type="nucleotide sequence ID" value="NZ_JANAVZ010000001.1"/>
</dbReference>